<dbReference type="InterPro" id="IPR016215">
    <property type="entry name" value="NTA_MOA"/>
</dbReference>
<sequence>MHLGAMLYPTGYHVAAWRDPAVPPRAGIDFAHLSALARVAEQGKFDFVFLADSLAVRGRDLPALSRTAIRYIGQFDPLTLLSALAVATDRIGLVGSASTTYNEPYHLARKLASIDHISGGRAGWNLVTSQNEDEAFNFGLDAHPPHAERYLRAAEFTEVLTGLWNSWEDDAFVNDKASGQFFDPDKVHVLNHRGAHFSVRGPLNVPRPPQGYPVLVQSGSSDAGKDLAARMAEVVFTAQPTLEEAQAFYADVKARVARAGRDPSQVKVLVGAFPYVGRTREDAEALRARLNALIDPVVAYSLLATQLGSDVSGYPLDGPVPQDLPETNLGKSRRALLLEMARRERMSIRQLCEFVAASRGHWTLCGGPTEIADDMQAWVAAGAADGFIVMPPTLPEGLTAFVEHVIPELQRRGAFRREYAGTTLREHFGLPRPAHPAAIARDEAR</sequence>
<keyword evidence="4" id="KW-0503">Monooxygenase</keyword>
<dbReference type="PANTHER" id="PTHR30011:SF16">
    <property type="entry name" value="C2H2 FINGER DOMAIN TRANSCRIPTION FACTOR (EUROFUNG)-RELATED"/>
    <property type="match status" value="1"/>
</dbReference>
<comment type="similarity">
    <text evidence="5">Belongs to the NtaA/SnaA/DszA monooxygenase family.</text>
</comment>
<dbReference type="PANTHER" id="PTHR30011">
    <property type="entry name" value="ALKANESULFONATE MONOOXYGENASE-RELATED"/>
    <property type="match status" value="1"/>
</dbReference>
<evidence type="ECO:0000256" key="3">
    <source>
        <dbReference type="ARBA" id="ARBA00023002"/>
    </source>
</evidence>
<evidence type="ECO:0000313" key="7">
    <source>
        <dbReference type="EMBL" id="GAA4789100.1"/>
    </source>
</evidence>
<reference evidence="8" key="1">
    <citation type="journal article" date="2019" name="Int. J. Syst. Evol. Microbiol.">
        <title>The Global Catalogue of Microorganisms (GCM) 10K type strain sequencing project: providing services to taxonomists for standard genome sequencing and annotation.</title>
        <authorList>
            <consortium name="The Broad Institute Genomics Platform"/>
            <consortium name="The Broad Institute Genome Sequencing Center for Infectious Disease"/>
            <person name="Wu L."/>
            <person name="Ma J."/>
        </authorList>
    </citation>
    <scope>NUCLEOTIDE SEQUENCE [LARGE SCALE GENOMIC DNA]</scope>
    <source>
        <strain evidence="8">JCM 18204</strain>
    </source>
</reference>
<evidence type="ECO:0000256" key="2">
    <source>
        <dbReference type="ARBA" id="ARBA00022643"/>
    </source>
</evidence>
<dbReference type="EMBL" id="BAABJE010000005">
    <property type="protein sequence ID" value="GAA4789100.1"/>
    <property type="molecule type" value="Genomic_DNA"/>
</dbReference>
<dbReference type="NCBIfam" id="TIGR03860">
    <property type="entry name" value="FMN_nitrolo"/>
    <property type="match status" value="1"/>
</dbReference>
<dbReference type="InterPro" id="IPR051260">
    <property type="entry name" value="Diverse_substr_monoxygenases"/>
</dbReference>
<protein>
    <submittedName>
        <fullName evidence="7">LLM class flavin-dependent oxidoreductase</fullName>
    </submittedName>
</protein>
<dbReference type="Proteomes" id="UP001499959">
    <property type="component" value="Unassembled WGS sequence"/>
</dbReference>
<dbReference type="CDD" id="cd01095">
    <property type="entry name" value="Nitrilotriacetate_monoxgenase"/>
    <property type="match status" value="1"/>
</dbReference>
<accession>A0ABP9B3D7</accession>
<dbReference type="Pfam" id="PF00296">
    <property type="entry name" value="Bac_luciferase"/>
    <property type="match status" value="1"/>
</dbReference>
<evidence type="ECO:0000256" key="5">
    <source>
        <dbReference type="ARBA" id="ARBA00033748"/>
    </source>
</evidence>
<evidence type="ECO:0000313" key="8">
    <source>
        <dbReference type="Proteomes" id="UP001499959"/>
    </source>
</evidence>
<dbReference type="InterPro" id="IPR011251">
    <property type="entry name" value="Luciferase-like_dom"/>
</dbReference>
<comment type="caution">
    <text evidence="7">The sequence shown here is derived from an EMBL/GenBank/DDBJ whole genome shotgun (WGS) entry which is preliminary data.</text>
</comment>
<keyword evidence="1" id="KW-0285">Flavoprotein</keyword>
<dbReference type="Gene3D" id="3.20.20.30">
    <property type="entry name" value="Luciferase-like domain"/>
    <property type="match status" value="1"/>
</dbReference>
<organism evidence="7 8">
    <name type="scientific">Lysobacter hankyongensis</name>
    <dbReference type="NCBI Taxonomy" id="1176535"/>
    <lineage>
        <taxon>Bacteria</taxon>
        <taxon>Pseudomonadati</taxon>
        <taxon>Pseudomonadota</taxon>
        <taxon>Gammaproteobacteria</taxon>
        <taxon>Lysobacterales</taxon>
        <taxon>Lysobacteraceae</taxon>
        <taxon>Lysobacter</taxon>
    </lineage>
</organism>
<keyword evidence="2" id="KW-0288">FMN</keyword>
<gene>
    <name evidence="7" type="ORF">GCM10023307_12790</name>
</gene>
<dbReference type="RefSeq" id="WP_345302484.1">
    <property type="nucleotide sequence ID" value="NZ_BAABJE010000005.1"/>
</dbReference>
<evidence type="ECO:0000256" key="4">
    <source>
        <dbReference type="ARBA" id="ARBA00023033"/>
    </source>
</evidence>
<keyword evidence="3" id="KW-0560">Oxidoreductase</keyword>
<feature type="domain" description="Luciferase-like" evidence="6">
    <location>
        <begin position="24"/>
        <end position="383"/>
    </location>
</feature>
<evidence type="ECO:0000259" key="6">
    <source>
        <dbReference type="Pfam" id="PF00296"/>
    </source>
</evidence>
<dbReference type="InterPro" id="IPR036661">
    <property type="entry name" value="Luciferase-like_sf"/>
</dbReference>
<dbReference type="PIRSF" id="PIRSF000337">
    <property type="entry name" value="NTA_MOA"/>
    <property type="match status" value="1"/>
</dbReference>
<name>A0ABP9B3D7_9GAMM</name>
<evidence type="ECO:0000256" key="1">
    <source>
        <dbReference type="ARBA" id="ARBA00022630"/>
    </source>
</evidence>
<proteinExistence type="inferred from homology"/>
<keyword evidence="8" id="KW-1185">Reference proteome</keyword>
<dbReference type="SUPFAM" id="SSF51679">
    <property type="entry name" value="Bacterial luciferase-like"/>
    <property type="match status" value="1"/>
</dbReference>